<dbReference type="OMA" id="DPRFWAW"/>
<dbReference type="InterPro" id="IPR029058">
    <property type="entry name" value="AB_hydrolase_fold"/>
</dbReference>
<gene>
    <name evidence="2" type="ORF">RHOBADRAFT_5015</name>
</gene>
<evidence type="ECO:0000313" key="2">
    <source>
        <dbReference type="EMBL" id="KPV73649.1"/>
    </source>
</evidence>
<dbReference type="Pfam" id="PF04083">
    <property type="entry name" value="Abhydro_lipase"/>
    <property type="match status" value="1"/>
</dbReference>
<dbReference type="Proteomes" id="UP000053890">
    <property type="component" value="Unassembled WGS sequence"/>
</dbReference>
<dbReference type="PANTHER" id="PTHR11005">
    <property type="entry name" value="LYSOSOMAL ACID LIPASE-RELATED"/>
    <property type="match status" value="1"/>
</dbReference>
<dbReference type="EMBL" id="KQ474082">
    <property type="protein sequence ID" value="KPV73649.1"/>
    <property type="molecule type" value="Genomic_DNA"/>
</dbReference>
<dbReference type="SUPFAM" id="SSF53474">
    <property type="entry name" value="alpha/beta-Hydrolases"/>
    <property type="match status" value="1"/>
</dbReference>
<dbReference type="GeneID" id="28975741"/>
<evidence type="ECO:0000259" key="1">
    <source>
        <dbReference type="Pfam" id="PF04083"/>
    </source>
</evidence>
<dbReference type="RefSeq" id="XP_018269698.1">
    <property type="nucleotide sequence ID" value="XM_018415293.1"/>
</dbReference>
<accession>A0A0P9IVF5</accession>
<sequence>VNPFYKSPPRAPVDKEYEARVSGERFSARAQYYAEYWGYKCEDVDVETEDGFIIRLHHLTSPKHEKPGYPVILQHGILSNSVTFMVNEERSLAFWLLEQGYDVWLSNIRTNFKCGHRTYTKSDPRFWAWGVKEIAMYDLPAIVEHVGKKTGLKPAYIGHSQGCGSMFMTLSRGVRPDLGNKLACFISLAPAVYAGPGLRQFPFSLMRKFAKSRKVWRLVFGVREFIPIMSLCQQWLPSWLFGHLAAPVFSFVFSFHDHNWRRQIPKFFRTVAVANSSEQLLYMGVLSVKNCAFDTTTTEPWFPPSMPPIAIFYGTLDTLVLGKPLVERIRAHEPHVRLVKAVALENYEHQDPLWAHTAVRECYPGILEVLQATQN</sequence>
<keyword evidence="3" id="KW-1185">Reference proteome</keyword>
<dbReference type="OrthoDB" id="9974421at2759"/>
<proteinExistence type="predicted"/>
<evidence type="ECO:0000313" key="3">
    <source>
        <dbReference type="Proteomes" id="UP000053890"/>
    </source>
</evidence>
<feature type="non-terminal residue" evidence="2">
    <location>
        <position position="1"/>
    </location>
</feature>
<name>A0A0P9IVF5_RHOGW</name>
<protein>
    <recommendedName>
        <fullName evidence="1">Partial AB-hydrolase lipase domain-containing protein</fullName>
    </recommendedName>
</protein>
<dbReference type="AlphaFoldDB" id="A0A0P9IVF5"/>
<dbReference type="InterPro" id="IPR006693">
    <property type="entry name" value="AB_hydrolase_lipase"/>
</dbReference>
<dbReference type="STRING" id="578459.A0A0P9IVF5"/>
<dbReference type="GO" id="GO:0006629">
    <property type="term" value="P:lipid metabolic process"/>
    <property type="evidence" value="ECO:0007669"/>
    <property type="project" value="InterPro"/>
</dbReference>
<feature type="domain" description="Partial AB-hydrolase lipase" evidence="1">
    <location>
        <begin position="31"/>
        <end position="87"/>
    </location>
</feature>
<feature type="non-terminal residue" evidence="2">
    <location>
        <position position="375"/>
    </location>
</feature>
<reference evidence="2 3" key="1">
    <citation type="journal article" date="2015" name="Front. Microbiol.">
        <title>Genome sequence of the plant growth promoting endophytic yeast Rhodotorula graminis WP1.</title>
        <authorList>
            <person name="Firrincieli A."/>
            <person name="Otillar R."/>
            <person name="Salamov A."/>
            <person name="Schmutz J."/>
            <person name="Khan Z."/>
            <person name="Redman R.S."/>
            <person name="Fleck N.D."/>
            <person name="Lindquist E."/>
            <person name="Grigoriev I.V."/>
            <person name="Doty S.L."/>
        </authorList>
    </citation>
    <scope>NUCLEOTIDE SEQUENCE [LARGE SCALE GENOMIC DNA]</scope>
    <source>
        <strain evidence="2 3">WP1</strain>
    </source>
</reference>
<organism evidence="2 3">
    <name type="scientific">Rhodotorula graminis (strain WP1)</name>
    <dbReference type="NCBI Taxonomy" id="578459"/>
    <lineage>
        <taxon>Eukaryota</taxon>
        <taxon>Fungi</taxon>
        <taxon>Dikarya</taxon>
        <taxon>Basidiomycota</taxon>
        <taxon>Pucciniomycotina</taxon>
        <taxon>Microbotryomycetes</taxon>
        <taxon>Sporidiobolales</taxon>
        <taxon>Sporidiobolaceae</taxon>
        <taxon>Rhodotorula</taxon>
    </lineage>
</organism>
<dbReference type="Gene3D" id="3.40.50.1820">
    <property type="entry name" value="alpha/beta hydrolase"/>
    <property type="match status" value="1"/>
</dbReference>